<dbReference type="InterPro" id="IPR006143">
    <property type="entry name" value="RND_pump_MFP"/>
</dbReference>
<dbReference type="InterPro" id="IPR011250">
    <property type="entry name" value="OMP/PagP_B-barrel"/>
</dbReference>
<protein>
    <submittedName>
        <fullName evidence="5">Efflux transporter, RND family, MFP subunit</fullName>
    </submittedName>
</protein>
<dbReference type="Proteomes" id="UP000887116">
    <property type="component" value="Unassembled WGS sequence"/>
</dbReference>
<dbReference type="PANTHER" id="PTHR30469">
    <property type="entry name" value="MULTIDRUG RESISTANCE PROTEIN MDTA"/>
    <property type="match status" value="1"/>
</dbReference>
<dbReference type="GO" id="GO:0015562">
    <property type="term" value="F:efflux transmembrane transporter activity"/>
    <property type="evidence" value="ECO:0007669"/>
    <property type="project" value="TreeGrafter"/>
</dbReference>
<evidence type="ECO:0000259" key="4">
    <source>
        <dbReference type="Pfam" id="PF25917"/>
    </source>
</evidence>
<feature type="chain" id="PRO_5036460531" evidence="2">
    <location>
        <begin position="23"/>
        <end position="612"/>
    </location>
</feature>
<dbReference type="AlphaFoldDB" id="A0A8X6H5B2"/>
<evidence type="ECO:0000313" key="6">
    <source>
        <dbReference type="Proteomes" id="UP000887116"/>
    </source>
</evidence>
<dbReference type="NCBIfam" id="TIGR01730">
    <property type="entry name" value="RND_mfp"/>
    <property type="match status" value="1"/>
</dbReference>
<dbReference type="SUPFAM" id="SSF111369">
    <property type="entry name" value="HlyD-like secretion proteins"/>
    <property type="match status" value="1"/>
</dbReference>
<evidence type="ECO:0000259" key="3">
    <source>
        <dbReference type="Pfam" id="PF01617"/>
    </source>
</evidence>
<feature type="coiled-coil region" evidence="1">
    <location>
        <begin position="137"/>
        <end position="164"/>
    </location>
</feature>
<feature type="domain" description="Multidrug resistance protein MdtA-like barrel-sandwich hybrid" evidence="4">
    <location>
        <begin position="67"/>
        <end position="192"/>
    </location>
</feature>
<dbReference type="SUPFAM" id="SSF56925">
    <property type="entry name" value="OMPA-like"/>
    <property type="match status" value="1"/>
</dbReference>
<evidence type="ECO:0000313" key="5">
    <source>
        <dbReference type="EMBL" id="GFR17551.1"/>
    </source>
</evidence>
<organism evidence="5 6">
    <name type="scientific">Trichonephila clavata</name>
    <name type="common">Joro spider</name>
    <name type="synonym">Nephila clavata</name>
    <dbReference type="NCBI Taxonomy" id="2740835"/>
    <lineage>
        <taxon>Eukaryota</taxon>
        <taxon>Metazoa</taxon>
        <taxon>Ecdysozoa</taxon>
        <taxon>Arthropoda</taxon>
        <taxon>Chelicerata</taxon>
        <taxon>Arachnida</taxon>
        <taxon>Araneae</taxon>
        <taxon>Araneomorphae</taxon>
        <taxon>Entelegynae</taxon>
        <taxon>Araneoidea</taxon>
        <taxon>Nephilidae</taxon>
        <taxon>Trichonephila</taxon>
    </lineage>
</organism>
<dbReference type="InterPro" id="IPR002566">
    <property type="entry name" value="Msp4_OMP-like"/>
</dbReference>
<dbReference type="Gene3D" id="1.10.287.470">
    <property type="entry name" value="Helix hairpin bin"/>
    <property type="match status" value="1"/>
</dbReference>
<dbReference type="EMBL" id="BMAO01027494">
    <property type="protein sequence ID" value="GFR17551.1"/>
    <property type="molecule type" value="Genomic_DNA"/>
</dbReference>
<dbReference type="OrthoDB" id="6571391at2759"/>
<comment type="caution">
    <text evidence="5">The sequence shown here is derived from an EMBL/GenBank/DDBJ whole genome shotgun (WGS) entry which is preliminary data.</text>
</comment>
<dbReference type="Gene3D" id="2.40.50.100">
    <property type="match status" value="1"/>
</dbReference>
<keyword evidence="2" id="KW-0732">Signal</keyword>
<dbReference type="PANTHER" id="PTHR30469:SF29">
    <property type="entry name" value="BLR2860 PROTEIN"/>
    <property type="match status" value="1"/>
</dbReference>
<dbReference type="Gene3D" id="2.40.160.20">
    <property type="match status" value="1"/>
</dbReference>
<keyword evidence="1" id="KW-0175">Coiled coil</keyword>
<keyword evidence="6" id="KW-1185">Reference proteome</keyword>
<feature type="domain" description="Msp4/OMP-like" evidence="3">
    <location>
        <begin position="341"/>
        <end position="562"/>
    </location>
</feature>
<gene>
    <name evidence="5" type="primary">N499_1286</name>
    <name evidence="5" type="ORF">TNCT_190911</name>
</gene>
<evidence type="ECO:0000256" key="1">
    <source>
        <dbReference type="SAM" id="Coils"/>
    </source>
</evidence>
<evidence type="ECO:0000256" key="2">
    <source>
        <dbReference type="SAM" id="SignalP"/>
    </source>
</evidence>
<accession>A0A8X6H5B2</accession>
<feature type="signal peptide" evidence="2">
    <location>
        <begin position="1"/>
        <end position="22"/>
    </location>
</feature>
<dbReference type="Pfam" id="PF01617">
    <property type="entry name" value="Surface_Ag_2"/>
    <property type="match status" value="1"/>
</dbReference>
<dbReference type="Pfam" id="PF25917">
    <property type="entry name" value="BSH_RND"/>
    <property type="match status" value="1"/>
</dbReference>
<reference evidence="5" key="1">
    <citation type="submission" date="2020-07" db="EMBL/GenBank/DDBJ databases">
        <title>Multicomponent nature underlies the extraordinary mechanical properties of spider dragline silk.</title>
        <authorList>
            <person name="Kono N."/>
            <person name="Nakamura H."/>
            <person name="Mori M."/>
            <person name="Yoshida Y."/>
            <person name="Ohtoshi R."/>
            <person name="Malay A.D."/>
            <person name="Moran D.A.P."/>
            <person name="Tomita M."/>
            <person name="Numata K."/>
            <person name="Arakawa K."/>
        </authorList>
    </citation>
    <scope>NUCLEOTIDE SEQUENCE</scope>
</reference>
<dbReference type="GO" id="GO:1990281">
    <property type="term" value="C:efflux pump complex"/>
    <property type="evidence" value="ECO:0007669"/>
    <property type="project" value="TreeGrafter"/>
</dbReference>
<name>A0A8X6H5B2_TRICU</name>
<dbReference type="Gene3D" id="2.40.30.170">
    <property type="match status" value="1"/>
</dbReference>
<dbReference type="InterPro" id="IPR058625">
    <property type="entry name" value="MdtA-like_BSH"/>
</dbReference>
<sequence length="612" mass="67696">MRNKVIIISSIAFILLFFISSAFLKKDQAVHSDNATSSFSVKTQECAPQNRTIYLNFSGTVNPLHRASLVSKISGKIIAIYLPDGEKVKRDDVVLKIEDYDRIEQAQKAKALLKQREIEYDSSHKLNKTGYGAQIQVEAAFTALQSAKADLKRLELDLENTAVKSPIDGYIDKINANEGDFVNAGQKIADVVDFDQILVVLYVSENEVNKIELGSTAQISLLDGKELAGEVSFISKIAEPKTGSYRVEVKVINNKMISLQGLTANVRLPSGERFAYKVPSSALSLSDEGALGIKIVDDNNYVIFVPIEIVDHESDGVWIVANNEGKPIKCLSYDDKINNLENVYIKANYFGAFFNAIGSLEGKEDAGDNITEGVFSFNKKERIEAGYSPKYVPGFAGSAAIGYLFKNMRVEFEGLYSQTNLYDEDYSDKKKARYIELRRHNDASTGAECNSPWRSGKVDIHIQENCSVEAEFRAAFKMKNEGFNNLAGMVNVYRDFNIAKMPFTPYVGIGAGVTRVKFLGKTRYALAYQAKLGINHQLTAQTQAFAGLRYFGILDNQFKDIVPGIKILAGEGYIPAGGGSKVDETARVESTTATITNRFGIYGLEFGLVYHF</sequence>
<proteinExistence type="predicted"/>